<dbReference type="GeneID" id="71991386"/>
<keyword evidence="3" id="KW-1185">Reference proteome</keyword>
<dbReference type="Proteomes" id="UP000756132">
    <property type="component" value="Chromosome 8"/>
</dbReference>
<name>A0A9Q8PEK0_PASFU</name>
<feature type="region of interest" description="Disordered" evidence="1">
    <location>
        <begin position="348"/>
        <end position="372"/>
    </location>
</feature>
<accession>A0A9Q8PEK0</accession>
<reference evidence="2" key="2">
    <citation type="journal article" date="2022" name="Microb. Genom.">
        <title>A chromosome-scale genome assembly of the tomato pathogen Cladosporium fulvum reveals a compartmentalized genome architecture and the presence of a dispensable chromosome.</title>
        <authorList>
            <person name="Zaccaron A.Z."/>
            <person name="Chen L.H."/>
            <person name="Samaras A."/>
            <person name="Stergiopoulos I."/>
        </authorList>
    </citation>
    <scope>NUCLEOTIDE SEQUENCE</scope>
    <source>
        <strain evidence="2">Race5_Kim</strain>
    </source>
</reference>
<evidence type="ECO:0000256" key="1">
    <source>
        <dbReference type="SAM" id="MobiDB-lite"/>
    </source>
</evidence>
<gene>
    <name evidence="2" type="ORF">CLAFUR5_11508</name>
</gene>
<dbReference type="RefSeq" id="XP_047765352.1">
    <property type="nucleotide sequence ID" value="XM_047910656.1"/>
</dbReference>
<reference evidence="2" key="1">
    <citation type="submission" date="2021-12" db="EMBL/GenBank/DDBJ databases">
        <authorList>
            <person name="Zaccaron A."/>
            <person name="Stergiopoulos I."/>
        </authorList>
    </citation>
    <scope>NUCLEOTIDE SEQUENCE</scope>
    <source>
        <strain evidence="2">Race5_Kim</strain>
    </source>
</reference>
<evidence type="ECO:0000313" key="2">
    <source>
        <dbReference type="EMBL" id="UJO20986.1"/>
    </source>
</evidence>
<evidence type="ECO:0000313" key="3">
    <source>
        <dbReference type="Proteomes" id="UP000756132"/>
    </source>
</evidence>
<dbReference type="AlphaFoldDB" id="A0A9Q8PEK0"/>
<organism evidence="2 3">
    <name type="scientific">Passalora fulva</name>
    <name type="common">Tomato leaf mold</name>
    <name type="synonym">Cladosporium fulvum</name>
    <dbReference type="NCBI Taxonomy" id="5499"/>
    <lineage>
        <taxon>Eukaryota</taxon>
        <taxon>Fungi</taxon>
        <taxon>Dikarya</taxon>
        <taxon>Ascomycota</taxon>
        <taxon>Pezizomycotina</taxon>
        <taxon>Dothideomycetes</taxon>
        <taxon>Dothideomycetidae</taxon>
        <taxon>Mycosphaerellales</taxon>
        <taxon>Mycosphaerellaceae</taxon>
        <taxon>Fulvia</taxon>
    </lineage>
</organism>
<dbReference type="EMBL" id="CP090170">
    <property type="protein sequence ID" value="UJO20986.1"/>
    <property type="molecule type" value="Genomic_DNA"/>
</dbReference>
<dbReference type="OMA" id="WTYTKAL"/>
<protein>
    <submittedName>
        <fullName evidence="2">Uncharacterized protein</fullName>
    </submittedName>
</protein>
<dbReference type="KEGG" id="ffu:CLAFUR5_11508"/>
<proteinExistence type="predicted"/>
<sequence>MISWFHRKKSQDRRSVVIPMPAPETSIEAYTLPRIKRTCDRAVKSLKSKRNPSPTTREMLEKIHEKCNSIKIAMKDKSSWSTKRRQAIPELRSHESDLAERIFYKSVGGVEEQVYWQSLKVDLTRLLELDFFCGYGDYFGDFCQGLRLQASKDNLDPSGELSGRNYWTMISDALKLEGPEWRKAALNGGAKVHVALDRVCDALKVNLEHALRCIHLWAARCKAAYTGSGVLLKQGHSAEIAKMLFGDLQHLDKACPPAWRDNIENVRSLIVGLRDKWFDRDGVDENDPGTWFPKEPLKDAIKLEQAIKPGKIQQVPNLAKANLDPGSDTERLLQRQILNLKKPGQTIGPVSYDHLSPPATPKNKMKSQEVERQGIHSAKENLYNDAVEVLNRSPRTQT</sequence>